<evidence type="ECO:0000256" key="1">
    <source>
        <dbReference type="ARBA" id="ARBA00004114"/>
    </source>
</evidence>
<comment type="similarity">
    <text evidence="3">Belongs to the HYLS1 family.</text>
</comment>
<keyword evidence="10" id="KW-1185">Reference proteome</keyword>
<sequence>MEGTSGTWPGDSEELGRPRDDPYADASIVFGAQSDLPVLSEDQREKRKLVMKRKVLRHRPDGMVEIFDESVNNEPGCSAEPKCGAELWNTGHSRVYMEDTISEGEISSEDLEECMPCDDAWFLEDSPCSLLEDLGRRSTSRHSARVGSPTSYILPQVGRRKKTDPVAKFHGYRQDWERYSFPGEDPHDDLRWAMRRQMAQPGEPRRAPKRLVPNTYVVPTTKQRDALRFGVRRDLAQCLMPRKDAS</sequence>
<evidence type="ECO:0000313" key="10">
    <source>
        <dbReference type="Proteomes" id="UP000504624"/>
    </source>
</evidence>
<keyword evidence="6" id="KW-0206">Cytoskeleton</keyword>
<feature type="region of interest" description="Disordered" evidence="8">
    <location>
        <begin position="1"/>
        <end position="26"/>
    </location>
</feature>
<dbReference type="InterPro" id="IPR027918">
    <property type="entry name" value="HYLS1_C_dom"/>
</dbReference>
<evidence type="ECO:0000256" key="3">
    <source>
        <dbReference type="ARBA" id="ARBA00010091"/>
    </source>
</evidence>
<keyword evidence="5" id="KW-0970">Cilium biogenesis/degradation</keyword>
<dbReference type="GO" id="GO:0097730">
    <property type="term" value="C:non-motile cilium"/>
    <property type="evidence" value="ECO:0007669"/>
    <property type="project" value="TreeGrafter"/>
</dbReference>
<dbReference type="GeneID" id="108494796"/>
<dbReference type="CTD" id="219844"/>
<dbReference type="InterPro" id="IPR052319">
    <property type="entry name" value="Centriolar_ciliogenesis_assoc"/>
</dbReference>
<accession>A0A6J0GU29</accession>
<dbReference type="PANTHER" id="PTHR34174:SF1">
    <property type="entry name" value="CENTRIOLAR AND CILIOGENESIS-ASSOCIATED PROTEIN HYLS1"/>
    <property type="match status" value="1"/>
</dbReference>
<reference evidence="11" key="1">
    <citation type="submission" date="2025-08" db="UniProtKB">
        <authorList>
            <consortium name="RefSeq"/>
        </authorList>
    </citation>
    <scope>IDENTIFICATION</scope>
</reference>
<dbReference type="PRINTS" id="PR02098">
    <property type="entry name" value="HYLETHALUSS1"/>
</dbReference>
<evidence type="ECO:0000256" key="5">
    <source>
        <dbReference type="ARBA" id="ARBA00022794"/>
    </source>
</evidence>
<evidence type="ECO:0000256" key="7">
    <source>
        <dbReference type="ARBA" id="ARBA00023273"/>
    </source>
</evidence>
<name>A0A6J0GU29_9PASS</name>
<keyword evidence="7" id="KW-0966">Cell projection</keyword>
<organism evidence="10 11">
    <name type="scientific">Lepidothrix coronata</name>
    <name type="common">blue-crowned manakin</name>
    <dbReference type="NCBI Taxonomy" id="321398"/>
    <lineage>
        <taxon>Eukaryota</taxon>
        <taxon>Metazoa</taxon>
        <taxon>Chordata</taxon>
        <taxon>Craniata</taxon>
        <taxon>Vertebrata</taxon>
        <taxon>Euteleostomi</taxon>
        <taxon>Archelosauria</taxon>
        <taxon>Archosauria</taxon>
        <taxon>Dinosauria</taxon>
        <taxon>Saurischia</taxon>
        <taxon>Theropoda</taxon>
        <taxon>Coelurosauria</taxon>
        <taxon>Aves</taxon>
        <taxon>Neognathae</taxon>
        <taxon>Neoaves</taxon>
        <taxon>Telluraves</taxon>
        <taxon>Australaves</taxon>
        <taxon>Passeriformes</taxon>
        <taxon>Pipridae</taxon>
        <taxon>Lepidothrix</taxon>
    </lineage>
</organism>
<evidence type="ECO:0000256" key="4">
    <source>
        <dbReference type="ARBA" id="ARBA00022490"/>
    </source>
</evidence>
<feature type="domain" description="Centriolar and ciliogenesis-associated protein HYLS1 C-terminal" evidence="9">
    <location>
        <begin position="159"/>
        <end position="236"/>
    </location>
</feature>
<gene>
    <name evidence="11" type="primary">HYLS1</name>
</gene>
<evidence type="ECO:0000256" key="6">
    <source>
        <dbReference type="ARBA" id="ARBA00023212"/>
    </source>
</evidence>
<comment type="subcellular location">
    <subcellularLocation>
        <location evidence="2">Cell projection</location>
        <location evidence="2">Cilium</location>
    </subcellularLocation>
    <subcellularLocation>
        <location evidence="1">Cytoplasm</location>
        <location evidence="1">Cytoskeleton</location>
        <location evidence="1">Microtubule organizing center</location>
        <location evidence="1">Centrosome</location>
        <location evidence="1">Centriole</location>
    </subcellularLocation>
</comment>
<dbReference type="Pfam" id="PF15311">
    <property type="entry name" value="HYLS1_C"/>
    <property type="match status" value="1"/>
</dbReference>
<evidence type="ECO:0000259" key="9">
    <source>
        <dbReference type="Pfam" id="PF15311"/>
    </source>
</evidence>
<dbReference type="InterPro" id="IPR026227">
    <property type="entry name" value="HYLS1"/>
</dbReference>
<evidence type="ECO:0000313" key="11">
    <source>
        <dbReference type="RefSeq" id="XP_017665154.1"/>
    </source>
</evidence>
<dbReference type="GO" id="GO:0060271">
    <property type="term" value="P:cilium assembly"/>
    <property type="evidence" value="ECO:0007669"/>
    <property type="project" value="TreeGrafter"/>
</dbReference>
<dbReference type="PANTHER" id="PTHR34174">
    <property type="entry name" value="HYDROLETHALUS SYNDROME PROTEIN 1"/>
    <property type="match status" value="1"/>
</dbReference>
<keyword evidence="4" id="KW-0963">Cytoplasm</keyword>
<dbReference type="GO" id="GO:0005814">
    <property type="term" value="C:centriole"/>
    <property type="evidence" value="ECO:0007669"/>
    <property type="project" value="UniProtKB-SubCell"/>
</dbReference>
<proteinExistence type="inferred from homology"/>
<dbReference type="RefSeq" id="XP_017665154.1">
    <property type="nucleotide sequence ID" value="XM_017809665.1"/>
</dbReference>
<dbReference type="Proteomes" id="UP000504624">
    <property type="component" value="Unplaced"/>
</dbReference>
<evidence type="ECO:0000256" key="8">
    <source>
        <dbReference type="SAM" id="MobiDB-lite"/>
    </source>
</evidence>
<dbReference type="AlphaFoldDB" id="A0A6J0GU29"/>
<protein>
    <submittedName>
        <fullName evidence="11">Hydrolethalus syndrome protein 1</fullName>
    </submittedName>
</protein>
<evidence type="ECO:0000256" key="2">
    <source>
        <dbReference type="ARBA" id="ARBA00004138"/>
    </source>
</evidence>